<dbReference type="InterPro" id="IPR043128">
    <property type="entry name" value="Rev_trsase/Diguanyl_cyclase"/>
</dbReference>
<dbReference type="Pfam" id="PF17917">
    <property type="entry name" value="RT_RNaseH"/>
    <property type="match status" value="1"/>
</dbReference>
<keyword evidence="1" id="KW-0808">Transferase</keyword>
<dbReference type="GO" id="GO:0004519">
    <property type="term" value="F:endonuclease activity"/>
    <property type="evidence" value="ECO:0007669"/>
    <property type="project" value="UniProtKB-KW"/>
</dbReference>
<dbReference type="SUPFAM" id="SSF56672">
    <property type="entry name" value="DNA/RNA polymerases"/>
    <property type="match status" value="1"/>
</dbReference>
<dbReference type="CDD" id="cd00303">
    <property type="entry name" value="retropepsin_like"/>
    <property type="match status" value="1"/>
</dbReference>
<dbReference type="GO" id="GO:0003676">
    <property type="term" value="F:nucleic acid binding"/>
    <property type="evidence" value="ECO:0007669"/>
    <property type="project" value="InterPro"/>
</dbReference>
<gene>
    <name evidence="10" type="ORF">DPMN_186367</name>
</gene>
<reference evidence="10" key="1">
    <citation type="journal article" date="2019" name="bioRxiv">
        <title>The Genome of the Zebra Mussel, Dreissena polymorpha: A Resource for Invasive Species Research.</title>
        <authorList>
            <person name="McCartney M.A."/>
            <person name="Auch B."/>
            <person name="Kono T."/>
            <person name="Mallez S."/>
            <person name="Zhang Y."/>
            <person name="Obille A."/>
            <person name="Becker A."/>
            <person name="Abrahante J.E."/>
            <person name="Garbe J."/>
            <person name="Badalamenti J.P."/>
            <person name="Herman A."/>
            <person name="Mangelson H."/>
            <person name="Liachko I."/>
            <person name="Sullivan S."/>
            <person name="Sone E.D."/>
            <person name="Koren S."/>
            <person name="Silverstein K.A.T."/>
            <person name="Beckman K.B."/>
            <person name="Gohl D.M."/>
        </authorList>
    </citation>
    <scope>NUCLEOTIDE SEQUENCE</scope>
    <source>
        <strain evidence="10">Duluth1</strain>
        <tissue evidence="10">Whole animal</tissue>
    </source>
</reference>
<dbReference type="FunFam" id="1.10.340.70:FF:000003">
    <property type="entry name" value="Protein CBG25708"/>
    <property type="match status" value="1"/>
</dbReference>
<dbReference type="InterPro" id="IPR000477">
    <property type="entry name" value="RT_dom"/>
</dbReference>
<keyword evidence="3" id="KW-0540">Nuclease</keyword>
<keyword evidence="4" id="KW-0255">Endonuclease</keyword>
<evidence type="ECO:0008006" key="12">
    <source>
        <dbReference type="Google" id="ProtNLM"/>
    </source>
</evidence>
<evidence type="ECO:0000256" key="3">
    <source>
        <dbReference type="ARBA" id="ARBA00022722"/>
    </source>
</evidence>
<dbReference type="EMBL" id="JAIWYP010000010">
    <property type="protein sequence ID" value="KAH3751795.1"/>
    <property type="molecule type" value="Genomic_DNA"/>
</dbReference>
<accession>A0A9D4I847</accession>
<evidence type="ECO:0000256" key="4">
    <source>
        <dbReference type="ARBA" id="ARBA00022759"/>
    </source>
</evidence>
<feature type="domain" description="Reverse transcriptase" evidence="8">
    <location>
        <begin position="168"/>
        <end position="345"/>
    </location>
</feature>
<dbReference type="GO" id="GO:0003964">
    <property type="term" value="F:RNA-directed DNA polymerase activity"/>
    <property type="evidence" value="ECO:0007669"/>
    <property type="project" value="UniProtKB-KW"/>
</dbReference>
<keyword evidence="11" id="KW-1185">Reference proteome</keyword>
<dbReference type="Gene3D" id="1.10.340.70">
    <property type="match status" value="1"/>
</dbReference>
<dbReference type="FunFam" id="3.30.70.270:FF:000026">
    <property type="entry name" value="Transposon Ty3-G Gag-Pol polyprotein"/>
    <property type="match status" value="1"/>
</dbReference>
<evidence type="ECO:0000256" key="5">
    <source>
        <dbReference type="ARBA" id="ARBA00022801"/>
    </source>
</evidence>
<dbReference type="SUPFAM" id="SSF53098">
    <property type="entry name" value="Ribonuclease H-like"/>
    <property type="match status" value="1"/>
</dbReference>
<dbReference type="InterPro" id="IPR050951">
    <property type="entry name" value="Retrovirus_Pol_polyprotein"/>
</dbReference>
<feature type="domain" description="Integrase catalytic" evidence="9">
    <location>
        <begin position="710"/>
        <end position="863"/>
    </location>
</feature>
<dbReference type="Pfam" id="PF00078">
    <property type="entry name" value="RVT_1"/>
    <property type="match status" value="1"/>
</dbReference>
<evidence type="ECO:0000313" key="10">
    <source>
        <dbReference type="EMBL" id="KAH3751795.1"/>
    </source>
</evidence>
<protein>
    <recommendedName>
        <fullName evidence="12">Reverse transcriptase</fullName>
    </recommendedName>
</protein>
<dbReference type="Gene3D" id="3.10.10.10">
    <property type="entry name" value="HIV Type 1 Reverse Transcriptase, subunit A, domain 1"/>
    <property type="match status" value="1"/>
</dbReference>
<dbReference type="InterPro" id="IPR043502">
    <property type="entry name" value="DNA/RNA_pol_sf"/>
</dbReference>
<dbReference type="Gene3D" id="3.30.420.10">
    <property type="entry name" value="Ribonuclease H-like superfamily/Ribonuclease H"/>
    <property type="match status" value="1"/>
</dbReference>
<dbReference type="GO" id="GO:0015074">
    <property type="term" value="P:DNA integration"/>
    <property type="evidence" value="ECO:0007669"/>
    <property type="project" value="InterPro"/>
</dbReference>
<dbReference type="InterPro" id="IPR036397">
    <property type="entry name" value="RNaseH_sf"/>
</dbReference>
<dbReference type="FunFam" id="3.30.420.10:FF:000063">
    <property type="entry name" value="Retrovirus-related Pol polyprotein from transposon 297-like Protein"/>
    <property type="match status" value="1"/>
</dbReference>
<dbReference type="Pfam" id="PF17921">
    <property type="entry name" value="Integrase_H2C2"/>
    <property type="match status" value="1"/>
</dbReference>
<evidence type="ECO:0000313" key="11">
    <source>
        <dbReference type="Proteomes" id="UP000828390"/>
    </source>
</evidence>
<organism evidence="10 11">
    <name type="scientific">Dreissena polymorpha</name>
    <name type="common">Zebra mussel</name>
    <name type="synonym">Mytilus polymorpha</name>
    <dbReference type="NCBI Taxonomy" id="45954"/>
    <lineage>
        <taxon>Eukaryota</taxon>
        <taxon>Metazoa</taxon>
        <taxon>Spiralia</taxon>
        <taxon>Lophotrochozoa</taxon>
        <taxon>Mollusca</taxon>
        <taxon>Bivalvia</taxon>
        <taxon>Autobranchia</taxon>
        <taxon>Heteroconchia</taxon>
        <taxon>Euheterodonta</taxon>
        <taxon>Imparidentia</taxon>
        <taxon>Neoheterodontei</taxon>
        <taxon>Myida</taxon>
        <taxon>Dreissenoidea</taxon>
        <taxon>Dreissenidae</taxon>
        <taxon>Dreissena</taxon>
    </lineage>
</organism>
<dbReference type="InterPro" id="IPR041373">
    <property type="entry name" value="RT_RNaseH"/>
</dbReference>
<dbReference type="Gene3D" id="3.30.70.270">
    <property type="match status" value="2"/>
</dbReference>
<keyword evidence="2" id="KW-0548">Nucleotidyltransferase</keyword>
<dbReference type="InterPro" id="IPR012337">
    <property type="entry name" value="RNaseH-like_sf"/>
</dbReference>
<dbReference type="PROSITE" id="PS50878">
    <property type="entry name" value="RT_POL"/>
    <property type="match status" value="1"/>
</dbReference>
<keyword evidence="5" id="KW-0378">Hydrolase</keyword>
<dbReference type="CDD" id="cd01647">
    <property type="entry name" value="RT_LTR"/>
    <property type="match status" value="1"/>
</dbReference>
<dbReference type="Proteomes" id="UP000828390">
    <property type="component" value="Unassembled WGS sequence"/>
</dbReference>
<name>A0A9D4I847_DREPO</name>
<evidence type="ECO:0000256" key="1">
    <source>
        <dbReference type="ARBA" id="ARBA00022679"/>
    </source>
</evidence>
<dbReference type="CDD" id="cd09274">
    <property type="entry name" value="RNase_HI_RT_Ty3"/>
    <property type="match status" value="1"/>
</dbReference>
<reference evidence="10" key="2">
    <citation type="submission" date="2020-11" db="EMBL/GenBank/DDBJ databases">
        <authorList>
            <person name="McCartney M.A."/>
            <person name="Auch B."/>
            <person name="Kono T."/>
            <person name="Mallez S."/>
            <person name="Becker A."/>
            <person name="Gohl D.M."/>
            <person name="Silverstein K.A.T."/>
            <person name="Koren S."/>
            <person name="Bechman K.B."/>
            <person name="Herman A."/>
            <person name="Abrahante J.E."/>
            <person name="Garbe J."/>
        </authorList>
    </citation>
    <scope>NUCLEOTIDE SEQUENCE</scope>
    <source>
        <strain evidence="10">Duluth1</strain>
        <tissue evidence="10">Whole animal</tissue>
    </source>
</reference>
<evidence type="ECO:0000259" key="9">
    <source>
        <dbReference type="PROSITE" id="PS50994"/>
    </source>
</evidence>
<dbReference type="GO" id="GO:0016787">
    <property type="term" value="F:hydrolase activity"/>
    <property type="evidence" value="ECO:0007669"/>
    <property type="project" value="UniProtKB-KW"/>
</dbReference>
<proteinExistence type="predicted"/>
<dbReference type="FunFam" id="3.10.20.370:FF:000001">
    <property type="entry name" value="Retrovirus-related Pol polyprotein from transposon 17.6-like protein"/>
    <property type="match status" value="1"/>
</dbReference>
<keyword evidence="6" id="KW-0695">RNA-directed DNA polymerase</keyword>
<evidence type="ECO:0000256" key="6">
    <source>
        <dbReference type="ARBA" id="ARBA00022918"/>
    </source>
</evidence>
<dbReference type="InterPro" id="IPR001584">
    <property type="entry name" value="Integrase_cat-core"/>
</dbReference>
<dbReference type="InterPro" id="IPR041588">
    <property type="entry name" value="Integrase_H2C2"/>
</dbReference>
<evidence type="ECO:0000259" key="8">
    <source>
        <dbReference type="PROSITE" id="PS50878"/>
    </source>
</evidence>
<evidence type="ECO:0000256" key="7">
    <source>
        <dbReference type="SAM" id="MobiDB-lite"/>
    </source>
</evidence>
<dbReference type="PANTHER" id="PTHR37984">
    <property type="entry name" value="PROTEIN CBG26694"/>
    <property type="match status" value="1"/>
</dbReference>
<comment type="caution">
    <text evidence="10">The sequence shown here is derived from an EMBL/GenBank/DDBJ whole genome shotgun (WGS) entry which is preliminary data.</text>
</comment>
<dbReference type="PANTHER" id="PTHR37984:SF11">
    <property type="entry name" value="INTEGRASE CATALYTIC DOMAIN-CONTAINING PROTEIN"/>
    <property type="match status" value="1"/>
</dbReference>
<sequence length="1009" mass="115514">MVEIGGVQIKAIIDSGSSCNIVDRKTWEFLKRNDIKCRDEPRKTELYAYGSKEPLKTAGVFWSTIVYKGVAVDDAEFVVIEGSGQSLLSCDTAMRLGVLKIVRQMETPGISDVVNNYNELFTGLGKLKGYQLEVPIDQAVTPVVQPTRRVPYQLREKLEAKIKELLDSDVIEPVSGPSKWVSPVVIIPKNDGDIRLCVDMRQANRAIQRTRYPIPTVDEVLQEMNNSKYFSKLDIKNAYHQIELSPESREITTFTTHSGLFRYKRLMFGITCAPEMYQMILQQTLQGCEGVNSIADDIIVHTATKEQHDKCLNNVLCVLRDKGFTLNKEKCQFYMNKLVFMGHELSERGIGATQVKVDAVVNAPEPRNASEVRSFLGLVNFCARFIPNLSTISAALNDLLRKKTVFKWGRSQQDAFKELKRRLACAETLGYYDKTAPTKVIVDASPVGLGAVLVQVQNGENRVISYASRSLTDVERRYSQTEKEGLSVVWALERFHPWLYGIEFELLTDHKPLEYIYGPRSKPCARLERWVLRLQPYRFTVKHVNGRDNIADALSRLPLKHSSRTIDSVDDHEYIKFVAREATPSAMTTREIEEVSFRDDEISRLRESVTNGTWDKHEQNQFIHIKDELCVIGYLVLRGTRIVVPRELRKRVLDLGHIGHPGIVLMKSNLRTKVWWPGIDKEIENYCKMCYGCQLVSQSTNPEPMTRTELPSAPWQDLAADVLGPLPSGDYIFVCVDYYSRYVELEVTKVITSEKLLSILRKWFLTHGLPLSLRTDNASSFVCEHFENYLQSQGIEHRRNTPLWPQANGEVERQNRSILKRLRISQSQNRNWRLDLDDYLIMYRSTPHSVTGMSPAEMLFGRKIRTCVPEINTYRREDSEIRDRDSEKKGKGKVYSDAKRNAKESEIVPGDKVLLKQNRNNKLDTPFSSDKYTVIDKNGNSVVVRADDGTEYRRNVTHMKKMNEQNPQTDSNVNNSKSEHCQINVSSAGKDRPIRVRKMPEKFNDFKLV</sequence>
<evidence type="ECO:0000256" key="2">
    <source>
        <dbReference type="ARBA" id="ARBA00022695"/>
    </source>
</evidence>
<dbReference type="AlphaFoldDB" id="A0A9D4I847"/>
<dbReference type="PROSITE" id="PS50994">
    <property type="entry name" value="INTEGRASE"/>
    <property type="match status" value="1"/>
</dbReference>
<feature type="region of interest" description="Disordered" evidence="7">
    <location>
        <begin position="878"/>
        <end position="903"/>
    </location>
</feature>